<proteinExistence type="predicted"/>
<protein>
    <submittedName>
        <fullName evidence="1">Uncharacterized protein</fullName>
    </submittedName>
</protein>
<evidence type="ECO:0000313" key="1">
    <source>
        <dbReference type="EMBL" id="KAI0051009.1"/>
    </source>
</evidence>
<evidence type="ECO:0000313" key="2">
    <source>
        <dbReference type="Proteomes" id="UP000814033"/>
    </source>
</evidence>
<accession>A0ACB8S3A5</accession>
<dbReference type="EMBL" id="MU275856">
    <property type="protein sequence ID" value="KAI0051009.1"/>
    <property type="molecule type" value="Genomic_DNA"/>
</dbReference>
<sequence>MAGQIIYHAAPSPITASFPEGAVRRRPQQRSRSSAKFLERRLVRMWKRVTRSMHTHERASIVPEGFVLMNNAARRRSMFILGA</sequence>
<gene>
    <name evidence="1" type="ORF">FA95DRAFT_1555054</name>
</gene>
<name>A0ACB8S3A5_9AGAM</name>
<keyword evidence="2" id="KW-1185">Reference proteome</keyword>
<comment type="caution">
    <text evidence="1">The sequence shown here is derived from an EMBL/GenBank/DDBJ whole genome shotgun (WGS) entry which is preliminary data.</text>
</comment>
<organism evidence="1 2">
    <name type="scientific">Auriscalpium vulgare</name>
    <dbReference type="NCBI Taxonomy" id="40419"/>
    <lineage>
        <taxon>Eukaryota</taxon>
        <taxon>Fungi</taxon>
        <taxon>Dikarya</taxon>
        <taxon>Basidiomycota</taxon>
        <taxon>Agaricomycotina</taxon>
        <taxon>Agaricomycetes</taxon>
        <taxon>Russulales</taxon>
        <taxon>Auriscalpiaceae</taxon>
        <taxon>Auriscalpium</taxon>
    </lineage>
</organism>
<dbReference type="Proteomes" id="UP000814033">
    <property type="component" value="Unassembled WGS sequence"/>
</dbReference>
<reference evidence="1" key="1">
    <citation type="submission" date="2021-02" db="EMBL/GenBank/DDBJ databases">
        <authorList>
            <consortium name="DOE Joint Genome Institute"/>
            <person name="Ahrendt S."/>
            <person name="Looney B.P."/>
            <person name="Miyauchi S."/>
            <person name="Morin E."/>
            <person name="Drula E."/>
            <person name="Courty P.E."/>
            <person name="Chicoki N."/>
            <person name="Fauchery L."/>
            <person name="Kohler A."/>
            <person name="Kuo A."/>
            <person name="Labutti K."/>
            <person name="Pangilinan J."/>
            <person name="Lipzen A."/>
            <person name="Riley R."/>
            <person name="Andreopoulos W."/>
            <person name="He G."/>
            <person name="Johnson J."/>
            <person name="Barry K.W."/>
            <person name="Grigoriev I.V."/>
            <person name="Nagy L."/>
            <person name="Hibbett D."/>
            <person name="Henrissat B."/>
            <person name="Matheny P.B."/>
            <person name="Labbe J."/>
            <person name="Martin F."/>
        </authorList>
    </citation>
    <scope>NUCLEOTIDE SEQUENCE</scope>
    <source>
        <strain evidence="1">FP105234-sp</strain>
    </source>
</reference>
<reference evidence="1" key="2">
    <citation type="journal article" date="2022" name="New Phytol.">
        <title>Evolutionary transition to the ectomycorrhizal habit in the genomes of a hyperdiverse lineage of mushroom-forming fungi.</title>
        <authorList>
            <person name="Looney B."/>
            <person name="Miyauchi S."/>
            <person name="Morin E."/>
            <person name="Drula E."/>
            <person name="Courty P.E."/>
            <person name="Kohler A."/>
            <person name="Kuo A."/>
            <person name="LaButti K."/>
            <person name="Pangilinan J."/>
            <person name="Lipzen A."/>
            <person name="Riley R."/>
            <person name="Andreopoulos W."/>
            <person name="He G."/>
            <person name="Johnson J."/>
            <person name="Nolan M."/>
            <person name="Tritt A."/>
            <person name="Barry K.W."/>
            <person name="Grigoriev I.V."/>
            <person name="Nagy L.G."/>
            <person name="Hibbett D."/>
            <person name="Henrissat B."/>
            <person name="Matheny P.B."/>
            <person name="Labbe J."/>
            <person name="Martin F.M."/>
        </authorList>
    </citation>
    <scope>NUCLEOTIDE SEQUENCE</scope>
    <source>
        <strain evidence="1">FP105234-sp</strain>
    </source>
</reference>